<dbReference type="EC" id="2.8.1.12" evidence="3"/>
<organism evidence="13 14">
    <name type="scientific">Flavisphingopyxis soli</name>
    <dbReference type="NCBI Taxonomy" id="2601267"/>
    <lineage>
        <taxon>Bacteria</taxon>
        <taxon>Pseudomonadati</taxon>
        <taxon>Pseudomonadota</taxon>
        <taxon>Alphaproteobacteria</taxon>
        <taxon>Sphingomonadales</taxon>
        <taxon>Sphingopyxidaceae</taxon>
        <taxon>Flavisphingopyxis</taxon>
    </lineage>
</organism>
<dbReference type="UniPathway" id="UPA00344"/>
<comment type="similarity">
    <text evidence="2">Belongs to the MoaE family.</text>
</comment>
<evidence type="ECO:0000256" key="10">
    <source>
        <dbReference type="ARBA" id="ARBA00030781"/>
    </source>
</evidence>
<dbReference type="RefSeq" id="WP_147121934.1">
    <property type="nucleotide sequence ID" value="NZ_VOPY01000001.1"/>
</dbReference>
<evidence type="ECO:0000256" key="3">
    <source>
        <dbReference type="ARBA" id="ARBA00011950"/>
    </source>
</evidence>
<evidence type="ECO:0000256" key="1">
    <source>
        <dbReference type="ARBA" id="ARBA00005046"/>
    </source>
</evidence>
<evidence type="ECO:0000256" key="2">
    <source>
        <dbReference type="ARBA" id="ARBA00005426"/>
    </source>
</evidence>
<name>A0A5C6UT54_9SPHN</name>
<evidence type="ECO:0000313" key="14">
    <source>
        <dbReference type="Proteomes" id="UP000321129"/>
    </source>
</evidence>
<keyword evidence="5" id="KW-0501">Molybdenum cofactor biosynthesis</keyword>
<dbReference type="InterPro" id="IPR036563">
    <property type="entry name" value="MoaE_sf"/>
</dbReference>
<dbReference type="InterPro" id="IPR003448">
    <property type="entry name" value="Mopterin_biosynth_MoaE"/>
</dbReference>
<dbReference type="GO" id="GO:0006777">
    <property type="term" value="P:Mo-molybdopterin cofactor biosynthetic process"/>
    <property type="evidence" value="ECO:0007669"/>
    <property type="project" value="UniProtKB-KW"/>
</dbReference>
<dbReference type="AlphaFoldDB" id="A0A5C6UT54"/>
<evidence type="ECO:0000256" key="7">
    <source>
        <dbReference type="ARBA" id="ARBA00026066"/>
    </source>
</evidence>
<evidence type="ECO:0000256" key="6">
    <source>
        <dbReference type="ARBA" id="ARBA00025448"/>
    </source>
</evidence>
<accession>A0A5C6UT54</accession>
<evidence type="ECO:0000256" key="12">
    <source>
        <dbReference type="ARBA" id="ARBA00049878"/>
    </source>
</evidence>
<comment type="catalytic activity">
    <reaction evidence="12">
        <text>2 [molybdopterin-synthase sulfur-carrier protein]-C-terminal-Gly-aminoethanethioate + cyclic pyranopterin phosphate + H2O = molybdopterin + 2 [molybdopterin-synthase sulfur-carrier protein]-C-terminal Gly-Gly + 2 H(+)</text>
        <dbReference type="Rhea" id="RHEA:26333"/>
        <dbReference type="Rhea" id="RHEA-COMP:12202"/>
        <dbReference type="Rhea" id="RHEA-COMP:19907"/>
        <dbReference type="ChEBI" id="CHEBI:15377"/>
        <dbReference type="ChEBI" id="CHEBI:15378"/>
        <dbReference type="ChEBI" id="CHEBI:58698"/>
        <dbReference type="ChEBI" id="CHEBI:59648"/>
        <dbReference type="ChEBI" id="CHEBI:90778"/>
        <dbReference type="ChEBI" id="CHEBI:232372"/>
        <dbReference type="EC" id="2.8.1.12"/>
    </reaction>
</comment>
<dbReference type="PANTHER" id="PTHR23404">
    <property type="entry name" value="MOLYBDOPTERIN SYNTHASE RELATED"/>
    <property type="match status" value="1"/>
</dbReference>
<evidence type="ECO:0000256" key="9">
    <source>
        <dbReference type="ARBA" id="ARBA00030407"/>
    </source>
</evidence>
<evidence type="ECO:0000256" key="5">
    <source>
        <dbReference type="ARBA" id="ARBA00023150"/>
    </source>
</evidence>
<gene>
    <name evidence="13" type="ORF">FSZ31_05115</name>
</gene>
<proteinExistence type="inferred from homology"/>
<dbReference type="CDD" id="cd00756">
    <property type="entry name" value="MoaE"/>
    <property type="match status" value="1"/>
</dbReference>
<dbReference type="OrthoDB" id="9803224at2"/>
<evidence type="ECO:0000256" key="8">
    <source>
        <dbReference type="ARBA" id="ARBA00029745"/>
    </source>
</evidence>
<reference evidence="13 14" key="1">
    <citation type="submission" date="2019-08" db="EMBL/GenBank/DDBJ databases">
        <title>Sphingorhabdus soil sp. nov., isolated from arctic soil.</title>
        <authorList>
            <person name="Liu Y."/>
        </authorList>
    </citation>
    <scope>NUCLEOTIDE SEQUENCE [LARGE SCALE GENOMIC DNA]</scope>
    <source>
        <strain evidence="13 14">D-2Q-5-6</strain>
    </source>
</reference>
<dbReference type="Gene3D" id="3.90.1170.40">
    <property type="entry name" value="Molybdopterin biosynthesis MoaE subunit"/>
    <property type="match status" value="1"/>
</dbReference>
<dbReference type="GO" id="GO:0030366">
    <property type="term" value="F:molybdopterin synthase activity"/>
    <property type="evidence" value="ECO:0007669"/>
    <property type="project" value="UniProtKB-EC"/>
</dbReference>
<evidence type="ECO:0000256" key="4">
    <source>
        <dbReference type="ARBA" id="ARBA00013858"/>
    </source>
</evidence>
<protein>
    <recommendedName>
        <fullName evidence="4">Molybdopterin synthase catalytic subunit</fullName>
        <ecNumber evidence="3">2.8.1.12</ecNumber>
    </recommendedName>
    <alternativeName>
        <fullName evidence="10">MPT synthase subunit 2</fullName>
    </alternativeName>
    <alternativeName>
        <fullName evidence="8">Molybdenum cofactor biosynthesis protein E</fullName>
    </alternativeName>
    <alternativeName>
        <fullName evidence="9">Molybdopterin-converting factor large subunit</fullName>
    </alternativeName>
    <alternativeName>
        <fullName evidence="11">Molybdopterin-converting factor subunit 2</fullName>
    </alternativeName>
</protein>
<dbReference type="SUPFAM" id="SSF54690">
    <property type="entry name" value="Molybdopterin synthase subunit MoaE"/>
    <property type="match status" value="1"/>
</dbReference>
<comment type="subunit">
    <text evidence="7">Heterotetramer of 2 MoaD subunits and 2 MoaE subunits. Also stable as homodimer. The enzyme changes between these two forms during catalysis.</text>
</comment>
<dbReference type="Pfam" id="PF02391">
    <property type="entry name" value="MoaE"/>
    <property type="match status" value="1"/>
</dbReference>
<keyword evidence="14" id="KW-1185">Reference proteome</keyword>
<evidence type="ECO:0000256" key="11">
    <source>
        <dbReference type="ARBA" id="ARBA00032474"/>
    </source>
</evidence>
<dbReference type="EMBL" id="VOPY01000001">
    <property type="protein sequence ID" value="TXC74098.1"/>
    <property type="molecule type" value="Genomic_DNA"/>
</dbReference>
<sequence>MSNTRISVSVQAEPFDAGPLMAQLRAAGAGGIANFTGIVRGGNGLSALEIEHHPRMTQAALEQIARDAATRWPLLALTIVHRFGRLDLAAPIVFVGASAVHRAAALDAVAFTIDRLKTAAPFWKREHFTDGKSAWVAPRPADHASAARWD</sequence>
<evidence type="ECO:0000313" key="13">
    <source>
        <dbReference type="EMBL" id="TXC74098.1"/>
    </source>
</evidence>
<comment type="function">
    <text evidence="6">Converts molybdopterin precursor Z into molybdopterin. This requires the incorporation of two sulfur atoms into precursor Z to generate a dithiolene group. The sulfur is provided by MoaD.</text>
</comment>
<comment type="caution">
    <text evidence="13">The sequence shown here is derived from an EMBL/GenBank/DDBJ whole genome shotgun (WGS) entry which is preliminary data.</text>
</comment>
<comment type="pathway">
    <text evidence="1">Cofactor biosynthesis; molybdopterin biosynthesis.</text>
</comment>
<dbReference type="Proteomes" id="UP000321129">
    <property type="component" value="Unassembled WGS sequence"/>
</dbReference>